<dbReference type="Proteomes" id="UP000253831">
    <property type="component" value="Unassembled WGS sequence"/>
</dbReference>
<evidence type="ECO:0000313" key="3">
    <source>
        <dbReference type="Proteomes" id="UP000253831"/>
    </source>
</evidence>
<accession>A0A369XSK4</accession>
<proteinExistence type="predicted"/>
<name>A0A369XSK4_9PROT</name>
<sequence length="277" mass="30774">MGRRLSLLPLLVMIVGGLVFWLGQSGLKGVKRSRPNAEIEVALPIFVQVALAGGDRYLAASWSVIRALVTETSRMAPEEYPLLGQVQKDASWLNPAHEDNYYIATAILPWEGQVEPTQVILRRATVARFFDYQPPFYYAFNLFHFMGDVQGASEWLRRAAEELPDPDERLTMQDLAASWLDRSQDLDMAARIVDAMAAQAKRKDFAAYLQKRSQRLRDLAALRRAATVYTARRGKPPGSLQDLLSSGLIDSLPVDSFGSGFAIDADGLPVFASSLKK</sequence>
<reference evidence="2 3" key="1">
    <citation type="submission" date="2018-05" db="EMBL/GenBank/DDBJ databases">
        <title>Integrated omic analyses show evidence that a Ca. Accumulibacter phosphatis strain performs denitrification under micro-aerobic conditions.</title>
        <authorList>
            <person name="Camejo P.Y."/>
            <person name="Katherine M.D."/>
            <person name="Daniel N.R."/>
        </authorList>
    </citation>
    <scope>NUCLEOTIDE SEQUENCE [LARGE SCALE GENOMIC DNA]</scope>
    <source>
        <strain evidence="2">UW-LDO-IC</strain>
    </source>
</reference>
<feature type="transmembrane region" description="Helical" evidence="1">
    <location>
        <begin position="6"/>
        <end position="23"/>
    </location>
</feature>
<evidence type="ECO:0000256" key="1">
    <source>
        <dbReference type="SAM" id="Phobius"/>
    </source>
</evidence>
<gene>
    <name evidence="2" type="ORF">DVS81_01095</name>
</gene>
<dbReference type="AlphaFoldDB" id="A0A369XSK4"/>
<keyword evidence="1" id="KW-0472">Membrane</keyword>
<comment type="caution">
    <text evidence="2">The sequence shown here is derived from an EMBL/GenBank/DDBJ whole genome shotgun (WGS) entry which is preliminary data.</text>
</comment>
<dbReference type="EMBL" id="QPGA01000001">
    <property type="protein sequence ID" value="RDE52390.1"/>
    <property type="molecule type" value="Genomic_DNA"/>
</dbReference>
<keyword evidence="1" id="KW-0812">Transmembrane</keyword>
<protein>
    <submittedName>
        <fullName evidence="2">Uncharacterized protein</fullName>
    </submittedName>
</protein>
<evidence type="ECO:0000313" key="2">
    <source>
        <dbReference type="EMBL" id="RDE52390.1"/>
    </source>
</evidence>
<keyword evidence="1" id="KW-1133">Transmembrane helix</keyword>
<organism evidence="2 3">
    <name type="scientific">Candidatus Accumulibacter meliphilus</name>
    <dbReference type="NCBI Taxonomy" id="2211374"/>
    <lineage>
        <taxon>Bacteria</taxon>
        <taxon>Pseudomonadati</taxon>
        <taxon>Pseudomonadota</taxon>
        <taxon>Betaproteobacteria</taxon>
        <taxon>Candidatus Accumulibacter</taxon>
    </lineage>
</organism>